<dbReference type="STRING" id="1678840.ATC1_131028"/>
<reference evidence="2" key="1">
    <citation type="journal article" date="2015" name="Genome Announc.">
        <title>Draft Genome Sequence of Anaerolineae Strain TC1, a Novel Isolate from a Methanogenic Wastewater Treatment System.</title>
        <authorList>
            <person name="Matsuura N."/>
            <person name="Tourlousse D.M."/>
            <person name="Sun L."/>
            <person name="Toyonaga M."/>
            <person name="Kuroda K."/>
            <person name="Ohashi A."/>
            <person name="Cruz R."/>
            <person name="Yamaguchi T."/>
            <person name="Sekiguchi Y."/>
        </authorList>
    </citation>
    <scope>NUCLEOTIDE SEQUENCE [LARGE SCALE GENOMIC DNA]</scope>
    <source>
        <strain evidence="2">TC1</strain>
    </source>
</reference>
<dbReference type="Pfam" id="PF01022">
    <property type="entry name" value="HTH_5"/>
    <property type="match status" value="1"/>
</dbReference>
<dbReference type="Proteomes" id="UP000053370">
    <property type="component" value="Unassembled WGS sequence"/>
</dbReference>
<name>A0A0S7BVN5_9CHLR</name>
<dbReference type="OrthoDB" id="158835at2"/>
<organism evidence="2">
    <name type="scientific">Flexilinea flocculi</name>
    <dbReference type="NCBI Taxonomy" id="1678840"/>
    <lineage>
        <taxon>Bacteria</taxon>
        <taxon>Bacillati</taxon>
        <taxon>Chloroflexota</taxon>
        <taxon>Anaerolineae</taxon>
        <taxon>Anaerolineales</taxon>
        <taxon>Anaerolineaceae</taxon>
        <taxon>Flexilinea</taxon>
    </lineage>
</organism>
<dbReference type="AlphaFoldDB" id="A0A0S7BVN5"/>
<evidence type="ECO:0000313" key="3">
    <source>
        <dbReference type="Proteomes" id="UP000053370"/>
    </source>
</evidence>
<feature type="domain" description="HTH arsR-type" evidence="1">
    <location>
        <begin position="17"/>
        <end position="64"/>
    </location>
</feature>
<gene>
    <name evidence="2" type="ORF">ATC1_131028</name>
</gene>
<dbReference type="RefSeq" id="WP_062281465.1">
    <property type="nucleotide sequence ID" value="NZ_DF968181.1"/>
</dbReference>
<dbReference type="SUPFAM" id="SSF46785">
    <property type="entry name" value="Winged helix' DNA-binding domain"/>
    <property type="match status" value="1"/>
</dbReference>
<sequence>MEIINLQTKAQLDIYMNPQRQSLLRILEKSKMPRTPKDLSLELGVSASSIQYHLKKLESLGLVYMDHTANIRGITAKYYAPTRVTVRIGGDKEDTLINERVALSRNLVADVLDNTISTIFRPNQEKCCGDVKTGVAHLTSNQAEELQTIIHEYLEKVNTPSKDTEPWEYALMYYRIKEKQ</sequence>
<dbReference type="EMBL" id="DF968181">
    <property type="protein sequence ID" value="GAP41046.1"/>
    <property type="molecule type" value="Genomic_DNA"/>
</dbReference>
<dbReference type="InterPro" id="IPR011991">
    <property type="entry name" value="ArsR-like_HTH"/>
</dbReference>
<dbReference type="CDD" id="cd00090">
    <property type="entry name" value="HTH_ARSR"/>
    <property type="match status" value="1"/>
</dbReference>
<proteinExistence type="predicted"/>
<dbReference type="InterPro" id="IPR001845">
    <property type="entry name" value="HTH_ArsR_DNA-bd_dom"/>
</dbReference>
<evidence type="ECO:0000313" key="2">
    <source>
        <dbReference type="EMBL" id="GAP41046.1"/>
    </source>
</evidence>
<keyword evidence="3" id="KW-1185">Reference proteome</keyword>
<dbReference type="GO" id="GO:0003700">
    <property type="term" value="F:DNA-binding transcription factor activity"/>
    <property type="evidence" value="ECO:0007669"/>
    <property type="project" value="InterPro"/>
</dbReference>
<dbReference type="Gene3D" id="1.10.10.10">
    <property type="entry name" value="Winged helix-like DNA-binding domain superfamily/Winged helix DNA-binding domain"/>
    <property type="match status" value="1"/>
</dbReference>
<accession>A0A0S7BVN5</accession>
<evidence type="ECO:0000259" key="1">
    <source>
        <dbReference type="Pfam" id="PF01022"/>
    </source>
</evidence>
<protein>
    <submittedName>
        <fullName evidence="2">Protein containing helix-turn-helix domain</fullName>
    </submittedName>
</protein>
<dbReference type="InterPro" id="IPR036388">
    <property type="entry name" value="WH-like_DNA-bd_sf"/>
</dbReference>
<dbReference type="InterPro" id="IPR036390">
    <property type="entry name" value="WH_DNA-bd_sf"/>
</dbReference>